<proteinExistence type="predicted"/>
<name>A0A6J5RZP2_9CAUD</name>
<organism evidence="3">
    <name type="scientific">uncultured Caudovirales phage</name>
    <dbReference type="NCBI Taxonomy" id="2100421"/>
    <lineage>
        <taxon>Viruses</taxon>
        <taxon>Duplodnaviria</taxon>
        <taxon>Heunggongvirae</taxon>
        <taxon>Uroviricota</taxon>
        <taxon>Caudoviricetes</taxon>
        <taxon>Peduoviridae</taxon>
        <taxon>Maltschvirus</taxon>
        <taxon>Maltschvirus maltsch</taxon>
    </lineage>
</organism>
<evidence type="ECO:0000313" key="4">
    <source>
        <dbReference type="EMBL" id="CAB5207039.1"/>
    </source>
</evidence>
<gene>
    <name evidence="3" type="ORF">UFOVP1363_33</name>
    <name evidence="4" type="ORF">UFOVP179_7</name>
    <name evidence="2" type="ORF">UFOVP260_12</name>
    <name evidence="1" type="ORF">UFOVP85_50</name>
</gene>
<dbReference type="EMBL" id="LR796260">
    <property type="protein sequence ID" value="CAB4132367.1"/>
    <property type="molecule type" value="Genomic_DNA"/>
</dbReference>
<evidence type="ECO:0000313" key="2">
    <source>
        <dbReference type="EMBL" id="CAB4132367.1"/>
    </source>
</evidence>
<evidence type="ECO:0000313" key="3">
    <source>
        <dbReference type="EMBL" id="CAB4202783.1"/>
    </source>
</evidence>
<protein>
    <submittedName>
        <fullName evidence="3">Uncharacterized protein</fullName>
    </submittedName>
</protein>
<dbReference type="EMBL" id="LR797327">
    <property type="protein sequence ID" value="CAB4202783.1"/>
    <property type="molecule type" value="Genomic_DNA"/>
</dbReference>
<sequence>MSHDKALCDLLGDYYMVCAGESAKGHKKPKLTLQHLYEHDACQEAIDTFNRVYALYANDISSTHGRRS</sequence>
<dbReference type="EMBL" id="LR798228">
    <property type="protein sequence ID" value="CAB5207039.1"/>
    <property type="molecule type" value="Genomic_DNA"/>
</dbReference>
<accession>A0A6J5RZP2</accession>
<reference evidence="3" key="1">
    <citation type="submission" date="2020-05" db="EMBL/GenBank/DDBJ databases">
        <authorList>
            <person name="Chiriac C."/>
            <person name="Salcher M."/>
            <person name="Ghai R."/>
            <person name="Kavagutti S V."/>
        </authorList>
    </citation>
    <scope>NUCLEOTIDE SEQUENCE</scope>
</reference>
<dbReference type="EMBL" id="LR796198">
    <property type="protein sequence ID" value="CAB4127189.1"/>
    <property type="molecule type" value="Genomic_DNA"/>
</dbReference>
<evidence type="ECO:0000313" key="1">
    <source>
        <dbReference type="EMBL" id="CAB4127189.1"/>
    </source>
</evidence>